<evidence type="ECO:0000256" key="2">
    <source>
        <dbReference type="ARBA" id="ARBA00022448"/>
    </source>
</evidence>
<dbReference type="RefSeq" id="WP_246179285.1">
    <property type="nucleotide sequence ID" value="NZ_CABPSN010000001.1"/>
</dbReference>
<dbReference type="PROSITE" id="PS50928">
    <property type="entry name" value="ABC_TM1"/>
    <property type="match status" value="1"/>
</dbReference>
<accession>A0A5E4RSG6</accession>
<keyword evidence="10" id="KW-1185">Reference proteome</keyword>
<keyword evidence="2 7" id="KW-0813">Transport</keyword>
<dbReference type="InterPro" id="IPR035906">
    <property type="entry name" value="MetI-like_sf"/>
</dbReference>
<proteinExistence type="inferred from homology"/>
<dbReference type="PANTHER" id="PTHR30183:SF3">
    <property type="entry name" value="MOLYBDENUM TRANSPORT SYSTEM PERMEASE PROTEIN MODB"/>
    <property type="match status" value="1"/>
</dbReference>
<dbReference type="CDD" id="cd06261">
    <property type="entry name" value="TM_PBP2"/>
    <property type="match status" value="1"/>
</dbReference>
<evidence type="ECO:0000313" key="10">
    <source>
        <dbReference type="Proteomes" id="UP000366819"/>
    </source>
</evidence>
<keyword evidence="3" id="KW-1003">Cell membrane</keyword>
<evidence type="ECO:0000256" key="5">
    <source>
        <dbReference type="ARBA" id="ARBA00022989"/>
    </source>
</evidence>
<dbReference type="GO" id="GO:0055085">
    <property type="term" value="P:transmembrane transport"/>
    <property type="evidence" value="ECO:0007669"/>
    <property type="project" value="InterPro"/>
</dbReference>
<feature type="transmembrane region" description="Helical" evidence="7">
    <location>
        <begin position="142"/>
        <end position="163"/>
    </location>
</feature>
<keyword evidence="5 7" id="KW-1133">Transmembrane helix</keyword>
<dbReference type="PANTHER" id="PTHR30183">
    <property type="entry name" value="MOLYBDENUM TRANSPORT SYSTEM PERMEASE PROTEIN MODB"/>
    <property type="match status" value="1"/>
</dbReference>
<evidence type="ECO:0000256" key="4">
    <source>
        <dbReference type="ARBA" id="ARBA00022692"/>
    </source>
</evidence>
<dbReference type="EMBL" id="CABPSN010000001">
    <property type="protein sequence ID" value="VVD65985.1"/>
    <property type="molecule type" value="Genomic_DNA"/>
</dbReference>
<feature type="domain" description="ABC transmembrane type-1" evidence="8">
    <location>
        <begin position="60"/>
        <end position="259"/>
    </location>
</feature>
<dbReference type="Pfam" id="PF00528">
    <property type="entry name" value="BPD_transp_1"/>
    <property type="match status" value="1"/>
</dbReference>
<dbReference type="Gene3D" id="1.10.3720.10">
    <property type="entry name" value="MetI-like"/>
    <property type="match status" value="1"/>
</dbReference>
<feature type="transmembrane region" description="Helical" evidence="7">
    <location>
        <begin position="59"/>
        <end position="78"/>
    </location>
</feature>
<dbReference type="AlphaFoldDB" id="A0A5E4RSG6"/>
<evidence type="ECO:0000256" key="3">
    <source>
        <dbReference type="ARBA" id="ARBA00022475"/>
    </source>
</evidence>
<evidence type="ECO:0000256" key="1">
    <source>
        <dbReference type="ARBA" id="ARBA00004651"/>
    </source>
</evidence>
<evidence type="ECO:0000313" key="9">
    <source>
        <dbReference type="EMBL" id="VVD65985.1"/>
    </source>
</evidence>
<evidence type="ECO:0000256" key="7">
    <source>
        <dbReference type="RuleBase" id="RU363032"/>
    </source>
</evidence>
<evidence type="ECO:0000256" key="6">
    <source>
        <dbReference type="ARBA" id="ARBA00023136"/>
    </source>
</evidence>
<dbReference type="Proteomes" id="UP000366819">
    <property type="component" value="Unassembled WGS sequence"/>
</dbReference>
<sequence length="278" mass="30015">MQKWRDDLPVDVDIGSRVGSGLGRLGEVVTWVLLAVPFVGLAMETPWRHFRLAYGDWDAVAVSLGLSCLSMAIIVVLGTRVAHWLASTRSRFVRVAEGLVLVALMTPPLAMGILLATAYGPVGTFGALLARGGILLGNNAPAFVLSQVYGGLPYFILAARAAFEAVPPVLPMAARSLGATPWQVFRRVTLPLARGGLAAGLVVAWVRVIGEFGIVMIFAYFPQGIPVKLYVNLQNDGLGAVYALLWLLLVVALPLPIFVLMMTRRRHRTDHTSDDTVF</sequence>
<gene>
    <name evidence="9" type="ORF">PAQ31011_00346</name>
</gene>
<keyword evidence="4 7" id="KW-0812">Transmembrane</keyword>
<comment type="subcellular location">
    <subcellularLocation>
        <location evidence="1 7">Cell membrane</location>
        <topology evidence="1 7">Multi-pass membrane protein</topology>
    </subcellularLocation>
</comment>
<comment type="similarity">
    <text evidence="7">Belongs to the binding-protein-dependent transport system permease family.</text>
</comment>
<evidence type="ECO:0000259" key="8">
    <source>
        <dbReference type="PROSITE" id="PS50928"/>
    </source>
</evidence>
<feature type="transmembrane region" description="Helical" evidence="7">
    <location>
        <begin position="21"/>
        <end position="39"/>
    </location>
</feature>
<feature type="transmembrane region" description="Helical" evidence="7">
    <location>
        <begin position="99"/>
        <end position="122"/>
    </location>
</feature>
<name>A0A5E4RSG6_9BURK</name>
<keyword evidence="6 7" id="KW-0472">Membrane</keyword>
<feature type="transmembrane region" description="Helical" evidence="7">
    <location>
        <begin position="196"/>
        <end position="221"/>
    </location>
</feature>
<reference evidence="9 10" key="1">
    <citation type="submission" date="2019-08" db="EMBL/GenBank/DDBJ databases">
        <authorList>
            <person name="Peeters C."/>
        </authorList>
    </citation>
    <scope>NUCLEOTIDE SEQUENCE [LARGE SCALE GENOMIC DNA]</scope>
    <source>
        <strain evidence="9 10">LMG 31011</strain>
    </source>
</reference>
<dbReference type="InterPro" id="IPR000515">
    <property type="entry name" value="MetI-like"/>
</dbReference>
<protein>
    <submittedName>
        <fullName evidence="9">Sulfate ABC transporter permease</fullName>
    </submittedName>
</protein>
<dbReference type="SUPFAM" id="SSF161098">
    <property type="entry name" value="MetI-like"/>
    <property type="match status" value="1"/>
</dbReference>
<organism evidence="9 10">
    <name type="scientific">Pandoraea aquatica</name>
    <dbReference type="NCBI Taxonomy" id="2508290"/>
    <lineage>
        <taxon>Bacteria</taxon>
        <taxon>Pseudomonadati</taxon>
        <taxon>Pseudomonadota</taxon>
        <taxon>Betaproteobacteria</taxon>
        <taxon>Burkholderiales</taxon>
        <taxon>Burkholderiaceae</taxon>
        <taxon>Pandoraea</taxon>
    </lineage>
</organism>
<dbReference type="GO" id="GO:0005886">
    <property type="term" value="C:plasma membrane"/>
    <property type="evidence" value="ECO:0007669"/>
    <property type="project" value="UniProtKB-SubCell"/>
</dbReference>
<feature type="transmembrane region" description="Helical" evidence="7">
    <location>
        <begin position="241"/>
        <end position="261"/>
    </location>
</feature>